<evidence type="ECO:0000256" key="1">
    <source>
        <dbReference type="ARBA" id="ARBA00008416"/>
    </source>
</evidence>
<evidence type="ECO:0000313" key="5">
    <source>
        <dbReference type="EMBL" id="MDP4529317.1"/>
    </source>
</evidence>
<name>A0ABT9GQS5_9GAMM</name>
<dbReference type="PANTHER" id="PTHR43212:SF3">
    <property type="entry name" value="QUERCETIN 2,3-DIOXYGENASE"/>
    <property type="match status" value="1"/>
</dbReference>
<sequence>MFEIIRSHQRGRASFGWLKSRHTFSFGHYYNPQQMGFSKLRVINDDRVAAGAGFDTHGHRNMEIISYVLQGAMAHRDSAGNEEVLPAGEFQLMSAGRGIYHSEYNASPSDELAFLQIWIEPNAFDGEPSYQQKQFAAEPGLTPVITPDGRDGTLRIKQDASLAQLLLPAQGSLAMPVTTSRSYYLHLIDGELAIAGDTLNAGDGIKLTDLSKLEVQAGEQPVRALWFDLPALNS</sequence>
<reference evidence="5 6" key="1">
    <citation type="submission" date="2023-08" db="EMBL/GenBank/DDBJ databases">
        <authorList>
            <person name="Joshi A."/>
            <person name="Thite S."/>
        </authorList>
    </citation>
    <scope>NUCLEOTIDE SEQUENCE [LARGE SCALE GENOMIC DNA]</scope>
    <source>
        <strain evidence="5 6">1E1</strain>
    </source>
</reference>
<protein>
    <submittedName>
        <fullName evidence="5">Pirin family protein</fullName>
    </submittedName>
</protein>
<dbReference type="EMBL" id="JAUZVY010000003">
    <property type="protein sequence ID" value="MDP4529317.1"/>
    <property type="molecule type" value="Genomic_DNA"/>
</dbReference>
<dbReference type="InterPro" id="IPR011051">
    <property type="entry name" value="RmlC_Cupin_sf"/>
</dbReference>
<dbReference type="Gene3D" id="2.60.120.10">
    <property type="entry name" value="Jelly Rolls"/>
    <property type="match status" value="2"/>
</dbReference>
<dbReference type="InterPro" id="IPR012093">
    <property type="entry name" value="Pirin"/>
</dbReference>
<evidence type="ECO:0000259" key="3">
    <source>
        <dbReference type="Pfam" id="PF02678"/>
    </source>
</evidence>
<feature type="domain" description="Pirin N-terminal" evidence="3">
    <location>
        <begin position="11"/>
        <end position="119"/>
    </location>
</feature>
<dbReference type="PIRSF" id="PIRSF006232">
    <property type="entry name" value="Pirin"/>
    <property type="match status" value="1"/>
</dbReference>
<dbReference type="PANTHER" id="PTHR43212">
    <property type="entry name" value="QUERCETIN 2,3-DIOXYGENASE"/>
    <property type="match status" value="1"/>
</dbReference>
<dbReference type="InterPro" id="IPR014710">
    <property type="entry name" value="RmlC-like_jellyroll"/>
</dbReference>
<proteinExistence type="inferred from homology"/>
<keyword evidence="6" id="KW-1185">Reference proteome</keyword>
<comment type="similarity">
    <text evidence="1 2">Belongs to the pirin family.</text>
</comment>
<dbReference type="InterPro" id="IPR003829">
    <property type="entry name" value="Pirin_N_dom"/>
</dbReference>
<gene>
    <name evidence="5" type="ORF">Q3O59_09765</name>
</gene>
<evidence type="ECO:0000313" key="6">
    <source>
        <dbReference type="Proteomes" id="UP001236258"/>
    </source>
</evidence>
<comment type="caution">
    <text evidence="5">The sequence shown here is derived from an EMBL/GenBank/DDBJ whole genome shotgun (WGS) entry which is preliminary data.</text>
</comment>
<dbReference type="CDD" id="cd02910">
    <property type="entry name" value="cupin_Yhhw_N"/>
    <property type="match status" value="1"/>
</dbReference>
<dbReference type="Pfam" id="PF17954">
    <property type="entry name" value="Pirin_C_2"/>
    <property type="match status" value="1"/>
</dbReference>
<evidence type="ECO:0000256" key="2">
    <source>
        <dbReference type="RuleBase" id="RU003457"/>
    </source>
</evidence>
<dbReference type="SUPFAM" id="SSF51182">
    <property type="entry name" value="RmlC-like cupins"/>
    <property type="match status" value="1"/>
</dbReference>
<organism evidence="5 6">
    <name type="scientific">Alkalimonas delamerensis</name>
    <dbReference type="NCBI Taxonomy" id="265981"/>
    <lineage>
        <taxon>Bacteria</taxon>
        <taxon>Pseudomonadati</taxon>
        <taxon>Pseudomonadota</taxon>
        <taxon>Gammaproteobacteria</taxon>
        <taxon>Alkalimonas</taxon>
    </lineage>
</organism>
<dbReference type="InterPro" id="IPR041602">
    <property type="entry name" value="Quercetinase_C"/>
</dbReference>
<accession>A0ABT9GQS5</accession>
<dbReference type="RefSeq" id="WP_305945406.1">
    <property type="nucleotide sequence ID" value="NZ_JAUZVY010000003.1"/>
</dbReference>
<dbReference type="Proteomes" id="UP001236258">
    <property type="component" value="Unassembled WGS sequence"/>
</dbReference>
<evidence type="ECO:0000259" key="4">
    <source>
        <dbReference type="Pfam" id="PF17954"/>
    </source>
</evidence>
<dbReference type="Pfam" id="PF02678">
    <property type="entry name" value="Pirin"/>
    <property type="match status" value="1"/>
</dbReference>
<feature type="domain" description="Quercetin 2,3-dioxygenase C-terminal cupin" evidence="4">
    <location>
        <begin position="144"/>
        <end position="229"/>
    </location>
</feature>